<feature type="compositionally biased region" description="Low complexity" evidence="1">
    <location>
        <begin position="527"/>
        <end position="545"/>
    </location>
</feature>
<reference evidence="3" key="1">
    <citation type="submission" date="2021-01" db="EMBL/GenBank/DDBJ databases">
        <authorList>
            <person name="Corre E."/>
            <person name="Pelletier E."/>
            <person name="Niang G."/>
            <person name="Scheremetjew M."/>
            <person name="Finn R."/>
            <person name="Kale V."/>
            <person name="Holt S."/>
            <person name="Cochrane G."/>
            <person name="Meng A."/>
            <person name="Brown T."/>
            <person name="Cohen L."/>
        </authorList>
    </citation>
    <scope>NUCLEOTIDE SEQUENCE</scope>
    <source>
        <strain evidence="3">379</strain>
    </source>
</reference>
<dbReference type="InterPro" id="IPR000595">
    <property type="entry name" value="cNMP-bd_dom"/>
</dbReference>
<dbReference type="PROSITE" id="PS50042">
    <property type="entry name" value="CNMP_BINDING_3"/>
    <property type="match status" value="1"/>
</dbReference>
<dbReference type="EMBL" id="HBIR01020513">
    <property type="protein sequence ID" value="CAE0546426.1"/>
    <property type="molecule type" value="Transcribed_RNA"/>
</dbReference>
<feature type="compositionally biased region" description="Polar residues" evidence="1">
    <location>
        <begin position="737"/>
        <end position="747"/>
    </location>
</feature>
<dbReference type="Pfam" id="PF00027">
    <property type="entry name" value="cNMP_binding"/>
    <property type="match status" value="1"/>
</dbReference>
<dbReference type="Gene3D" id="2.60.120.10">
    <property type="entry name" value="Jelly Rolls"/>
    <property type="match status" value="1"/>
</dbReference>
<gene>
    <name evidence="3" type="ORF">EHUX00137_LOCUS15597</name>
</gene>
<feature type="domain" description="Cyclic nucleotide-binding" evidence="2">
    <location>
        <begin position="27"/>
        <end position="109"/>
    </location>
</feature>
<dbReference type="AlphaFoldDB" id="A0A7S3WAB4"/>
<feature type="compositionally biased region" description="Polar residues" evidence="1">
    <location>
        <begin position="431"/>
        <end position="440"/>
    </location>
</feature>
<feature type="region of interest" description="Disordered" evidence="1">
    <location>
        <begin position="339"/>
        <end position="496"/>
    </location>
</feature>
<dbReference type="SMART" id="SM00100">
    <property type="entry name" value="cNMP"/>
    <property type="match status" value="1"/>
</dbReference>
<dbReference type="CDD" id="cd00038">
    <property type="entry name" value="CAP_ED"/>
    <property type="match status" value="1"/>
</dbReference>
<dbReference type="SUPFAM" id="SSF51206">
    <property type="entry name" value="cAMP-binding domain-like"/>
    <property type="match status" value="1"/>
</dbReference>
<feature type="compositionally biased region" description="Basic and acidic residues" evidence="1">
    <location>
        <begin position="339"/>
        <end position="349"/>
    </location>
</feature>
<feature type="region of interest" description="Disordered" evidence="1">
    <location>
        <begin position="766"/>
        <end position="788"/>
    </location>
</feature>
<evidence type="ECO:0000256" key="1">
    <source>
        <dbReference type="SAM" id="MobiDB-lite"/>
    </source>
</evidence>
<organism evidence="3">
    <name type="scientific">Emiliania huxleyi</name>
    <name type="common">Coccolithophore</name>
    <name type="synonym">Pontosphaera huxleyi</name>
    <dbReference type="NCBI Taxonomy" id="2903"/>
    <lineage>
        <taxon>Eukaryota</taxon>
        <taxon>Haptista</taxon>
        <taxon>Haptophyta</taxon>
        <taxon>Prymnesiophyceae</taxon>
        <taxon>Isochrysidales</taxon>
        <taxon>Noelaerhabdaceae</taxon>
        <taxon>Emiliania</taxon>
    </lineage>
</organism>
<name>A0A7S3WAB4_EMIHU</name>
<evidence type="ECO:0000259" key="2">
    <source>
        <dbReference type="PROSITE" id="PS50042"/>
    </source>
</evidence>
<sequence>MHGHGTGANALCRLPFFRAAGLDASRVASLRRRAIDQGECLYDQGQPAVSAFLLLSGSLQVLRRCGGRGESRLLREVGELEVTGELGLLTGQPHACAAVASSPSEVLVLPGTFYLEHFGPAARASLSSSIASLRAAPSLSNASEAVLATISLLAVWRRLQPGELLLVNGAASHPEAATSLSARREVALLTAGSAQLVVASEQAPHLSVARISAGYSLWHRDDSASTTIVAVAEEGDGLLAQVIPFDDLRALLPRACLEEMYCEARLANRCVERAMNRGDASAFRLGAAIFDMDADAAKMDTLDAMEGSLSLSLEESSTDESLAPEPDVAADVAAVAEEPARKMEPRIEAESATAAAGSQAEETETEPAAVAPADHEVASAESRPDTETDLPRPEPPAMGSDLDWEPAGPSYEDEATHGEGVAGVHADQPDSGAQQPQYTGEQEGIADCSACSERPYHPEQSEPSCVDTKDTAPAVHEDRNEDRALPNPQGRLETSASLGNLLSPGLSFIDLGQRYLRAPSSAYATMASERGSAPARPASRAGTSAQTNAEQSASRRSTCRPHSSATPARKPPHQPIRERRPMTAAPMSRPRAMERDKLADVFVLQISGLPPYAAQATLVDIFRTRGLAYRTAFLVYNVLGRPTGEAYVIATPRAARALPGRLRPACVGSRGAFAAPLVHIRSSSLATLQADAQKARVQGRWLDWPAPAASRHRRTGAARVLSRAGGEVGARGEHRSSGTTSAIARSSSLPQLGRVSLQAAALEAAPMASSTGKAPARDPMPDGSFRRLSRSNSNPFFLRKRESHALIPSDSFARALANIV</sequence>
<dbReference type="InterPro" id="IPR014710">
    <property type="entry name" value="RmlC-like_jellyroll"/>
</dbReference>
<feature type="compositionally biased region" description="Basic and acidic residues" evidence="1">
    <location>
        <begin position="467"/>
        <end position="484"/>
    </location>
</feature>
<protein>
    <recommendedName>
        <fullName evidence="2">Cyclic nucleotide-binding domain-containing protein</fullName>
    </recommendedName>
</protein>
<feature type="region of interest" description="Disordered" evidence="1">
    <location>
        <begin position="527"/>
        <end position="590"/>
    </location>
</feature>
<feature type="compositionally biased region" description="Basic and acidic residues" evidence="1">
    <location>
        <begin position="373"/>
        <end position="392"/>
    </location>
</feature>
<feature type="compositionally biased region" description="Low complexity" evidence="1">
    <location>
        <begin position="350"/>
        <end position="372"/>
    </location>
</feature>
<feature type="compositionally biased region" description="Polar residues" evidence="1">
    <location>
        <begin position="546"/>
        <end position="566"/>
    </location>
</feature>
<proteinExistence type="predicted"/>
<feature type="region of interest" description="Disordered" evidence="1">
    <location>
        <begin position="723"/>
        <end position="747"/>
    </location>
</feature>
<evidence type="ECO:0000313" key="3">
    <source>
        <dbReference type="EMBL" id="CAE0546426.1"/>
    </source>
</evidence>
<accession>A0A7S3WAB4</accession>
<dbReference type="InterPro" id="IPR018490">
    <property type="entry name" value="cNMP-bd_dom_sf"/>
</dbReference>